<dbReference type="EMBL" id="CDMZ01000154">
    <property type="protein sequence ID" value="CEM07944.1"/>
    <property type="molecule type" value="Genomic_DNA"/>
</dbReference>
<evidence type="ECO:0000313" key="2">
    <source>
        <dbReference type="EMBL" id="CEM07944.1"/>
    </source>
</evidence>
<reference evidence="2" key="1">
    <citation type="submission" date="2014-11" db="EMBL/GenBank/DDBJ databases">
        <authorList>
            <person name="Otto D Thomas"/>
            <person name="Naeem Raeece"/>
        </authorList>
    </citation>
    <scope>NUCLEOTIDE SEQUENCE</scope>
</reference>
<feature type="region of interest" description="Disordered" evidence="1">
    <location>
        <begin position="424"/>
        <end position="454"/>
    </location>
</feature>
<feature type="compositionally biased region" description="Basic residues" evidence="1">
    <location>
        <begin position="864"/>
        <end position="876"/>
    </location>
</feature>
<feature type="region of interest" description="Disordered" evidence="1">
    <location>
        <begin position="132"/>
        <end position="178"/>
    </location>
</feature>
<feature type="region of interest" description="Disordered" evidence="1">
    <location>
        <begin position="1118"/>
        <end position="1142"/>
    </location>
</feature>
<organism evidence="2">
    <name type="scientific">Chromera velia CCMP2878</name>
    <dbReference type="NCBI Taxonomy" id="1169474"/>
    <lineage>
        <taxon>Eukaryota</taxon>
        <taxon>Sar</taxon>
        <taxon>Alveolata</taxon>
        <taxon>Colpodellida</taxon>
        <taxon>Chromeraceae</taxon>
        <taxon>Chromera</taxon>
    </lineage>
</organism>
<accession>A0A0G4F7E7</accession>
<feature type="region of interest" description="Disordered" evidence="1">
    <location>
        <begin position="207"/>
        <end position="226"/>
    </location>
</feature>
<dbReference type="VEuPathDB" id="CryptoDB:Cvel_15418"/>
<feature type="compositionally biased region" description="Basic and acidic residues" evidence="1">
    <location>
        <begin position="833"/>
        <end position="846"/>
    </location>
</feature>
<name>A0A0G4F7E7_9ALVE</name>
<evidence type="ECO:0000256" key="1">
    <source>
        <dbReference type="SAM" id="MobiDB-lite"/>
    </source>
</evidence>
<protein>
    <submittedName>
        <fullName evidence="2">Uncharacterized protein</fullName>
    </submittedName>
</protein>
<feature type="region of interest" description="Disordered" evidence="1">
    <location>
        <begin position="1243"/>
        <end position="1275"/>
    </location>
</feature>
<gene>
    <name evidence="2" type="ORF">Cvel_15418</name>
</gene>
<feature type="compositionally biased region" description="Basic and acidic residues" evidence="1">
    <location>
        <begin position="663"/>
        <end position="687"/>
    </location>
</feature>
<feature type="compositionally biased region" description="Basic and acidic residues" evidence="1">
    <location>
        <begin position="133"/>
        <end position="154"/>
    </location>
</feature>
<feature type="region of interest" description="Disordered" evidence="1">
    <location>
        <begin position="1043"/>
        <end position="1081"/>
    </location>
</feature>
<feature type="compositionally biased region" description="Polar residues" evidence="1">
    <location>
        <begin position="258"/>
        <end position="267"/>
    </location>
</feature>
<feature type="region of interest" description="Disordered" evidence="1">
    <location>
        <begin position="253"/>
        <end position="287"/>
    </location>
</feature>
<feature type="compositionally biased region" description="Polar residues" evidence="1">
    <location>
        <begin position="1061"/>
        <end position="1077"/>
    </location>
</feature>
<feature type="region of interest" description="Disordered" evidence="1">
    <location>
        <begin position="651"/>
        <end position="938"/>
    </location>
</feature>
<feature type="compositionally biased region" description="Polar residues" evidence="1">
    <location>
        <begin position="764"/>
        <end position="774"/>
    </location>
</feature>
<feature type="compositionally biased region" description="Basic and acidic residues" evidence="1">
    <location>
        <begin position="798"/>
        <end position="808"/>
    </location>
</feature>
<feature type="region of interest" description="Disordered" evidence="1">
    <location>
        <begin position="1393"/>
        <end position="1419"/>
    </location>
</feature>
<proteinExistence type="predicted"/>
<feature type="compositionally biased region" description="Basic and acidic residues" evidence="1">
    <location>
        <begin position="1043"/>
        <end position="1060"/>
    </location>
</feature>
<sequence length="1455" mass="160990">MLEMPKKSLSVASFPRESQEFRLEPKTFLHEYSFTVPGDTTTLRALQEYSGKVDGSREADLTPFSRIGMEDNTTVAATVAPREVRSPIPPCITIFDFFGSSTTEDEEDRFISRLLNAPDSCPTPQLTPFLRLTGEEGEKKNSADMKENSREKSLHTRSKSGPIHLFDQPPRTKTSPSMSVQFPIPYSASAVAVPSPPLTFLSLHSESRCETPREPHMHRDRNEKDGARLHWDVTTTPDHSFPIFKSTPLQRTPLDFISDTNHQQNGQPLPEPSHSNSPPPSFPRATPRCENRYEEMESLEHQNHLSDYHKRHRIPYPNDDKASTSPHPLAHRGMSLGVLPVCQTEKECRHHTANRGLTSGSLSAPSCVHFPVLANTNEKPGAQKKQPKPEAQFEREIFRNEECSHVSDLRLPFGLSLEDLGIGNFGREGGGEGEGEREGKGSKRLQYLDSPQPPSELLVQRNIGRNPDELTYLKPHHPTVTSYSPLHTLPSAVCESRLNEMSDGDTRGAAGFARNPAVRAPHTMDEKLHPPPMKFFSLPVSSPSKEFGCLSEEKEKAETCEVEERRETASTVAPPSLCLPVYTPVAGNSFQETSTQTTTELITPAVPTLLEEDLDRPVGLRVLFSRSGLVPPNSPVELPTQSAAPLSLLHVRSTASPSSPSHLRREKEETRDPPHLNLTRLERESKGARSLTAYANTRQPSNRRPLPSREALEAKLPTPLSLSPGPPSKREDGEALCHSSHLQLTGADTSLSADKSRDRESLRASGQHSNNSSAPADPQRECVAPCPQDPLPLSPRHSSREMLGRDTDLPDNEAISQHPPSADANLHRQKGQRQGDGHVTVVRDRCPSTLSYEAEVRPDSPTHRLLHKSGTRKKGPHPPSARSMPSHRPQRPPSLSRPKRGRDKGPSDSSSSSQLGNVQGRTESKERHQRKKDRPHCTSCQDAWIEGHTCTRDCAVLYRSDRTHTSTQHVVTDTAQQKKEQTRLRRWEREKEPRAFSTASPLILPISPPFPEPILEASYECTEIGSHLHEWDSLSFLSHREEESRGRREFHLKQRDEESKPPQTRTQPLNGPNSSSHPLPAETTRFHHIQLHEEGNNQVLPVTRHQSGEGFDRDAEFEGEKAEFHSPPIPPTSTEGDGAGKQRGPPIVQNIHLPPFHSPCSVQCLPPTTRFIPFEKVLPNHSIEKNQTMAVNGEAQVETPRPQKETVVASRASGDLQTQNKTDAQENGACGPQVLEKFRPVGASPRKHSEGAPLSEIQPATRPPLSSVPAHSPTATTPRELCFVSMICRHSCDIESDAAHLRHPSPQSIIVRSDHLPARKNSSLSPAPPKCTVQPKSSTAAVAVSAKTADFSVLPVEPERDSAHTRDSLSCTSARVDTLRRASMATNAFTPLRQSPALRPSSFVDHPGEPPSAETPSVPLALAGEGRETRLFEPPDWVWTLTGVSPPRRSPYNIR</sequence>
<feature type="compositionally biased region" description="Polar residues" evidence="1">
    <location>
        <begin position="693"/>
        <end position="702"/>
    </location>
</feature>
<feature type="compositionally biased region" description="Polar residues" evidence="1">
    <location>
        <begin position="740"/>
        <end position="753"/>
    </location>
</feature>